<dbReference type="Gene3D" id="1.10.630.10">
    <property type="entry name" value="Cytochrome P450"/>
    <property type="match status" value="1"/>
</dbReference>
<dbReference type="InterPro" id="IPR036396">
    <property type="entry name" value="Cyt_P450_sf"/>
</dbReference>
<keyword evidence="3" id="KW-0479">Metal-binding</keyword>
<dbReference type="GO" id="GO:0004497">
    <property type="term" value="F:monooxygenase activity"/>
    <property type="evidence" value="ECO:0007669"/>
    <property type="project" value="UniProtKB-KW"/>
</dbReference>
<keyword evidence="6" id="KW-0503">Monooxygenase</keyword>
<evidence type="ECO:0000256" key="1">
    <source>
        <dbReference type="ARBA" id="ARBA00010617"/>
    </source>
</evidence>
<evidence type="ECO:0000256" key="2">
    <source>
        <dbReference type="ARBA" id="ARBA00022617"/>
    </source>
</evidence>
<dbReference type="GO" id="GO:0020037">
    <property type="term" value="F:heme binding"/>
    <property type="evidence" value="ECO:0007669"/>
    <property type="project" value="InterPro"/>
</dbReference>
<accession>A0A6J6MUA9</accession>
<name>A0A6J6MUA9_9ZZZZ</name>
<dbReference type="GO" id="GO:0005506">
    <property type="term" value="F:iron ion binding"/>
    <property type="evidence" value="ECO:0007669"/>
    <property type="project" value="InterPro"/>
</dbReference>
<gene>
    <name evidence="7" type="ORF">UFOPK2372_00012</name>
</gene>
<dbReference type="FunFam" id="1.10.630.10:FF:000018">
    <property type="entry name" value="Cytochrome P450 monooxygenase"/>
    <property type="match status" value="1"/>
</dbReference>
<dbReference type="EMBL" id="CAEZXJ010000001">
    <property type="protein sequence ID" value="CAB4677567.1"/>
    <property type="molecule type" value="Genomic_DNA"/>
</dbReference>
<dbReference type="GO" id="GO:0016705">
    <property type="term" value="F:oxidoreductase activity, acting on paired donors, with incorporation or reduction of molecular oxygen"/>
    <property type="evidence" value="ECO:0007669"/>
    <property type="project" value="InterPro"/>
</dbReference>
<dbReference type="PROSITE" id="PS00086">
    <property type="entry name" value="CYTOCHROME_P450"/>
    <property type="match status" value="1"/>
</dbReference>
<dbReference type="CDD" id="cd20625">
    <property type="entry name" value="CYP164-like"/>
    <property type="match status" value="1"/>
</dbReference>
<dbReference type="SUPFAM" id="SSF48264">
    <property type="entry name" value="Cytochrome P450"/>
    <property type="match status" value="1"/>
</dbReference>
<dbReference type="InterPro" id="IPR002397">
    <property type="entry name" value="Cyt_P450_B"/>
</dbReference>
<evidence type="ECO:0000256" key="4">
    <source>
        <dbReference type="ARBA" id="ARBA00023002"/>
    </source>
</evidence>
<sequence length="397" mass="44137">MIDFLDKAFIENPYPALQQLRAEGKPIWHEGVQMYLAASYDDANEVLRTKSLGRIFKAKDPEFEWDVFNWLHADSILDSEPPKHTRLRSLVAKAFNRNKIESQRPAIEAITNELLGAIEDKIAAGKTFDVIADYAEPLPVKVIAALLGFPQEDEYLLRPWSQSIVKMYEVNPTLEHQNEAKEAAREFADYVHGLMLDRKKNPGTDLISDLAAVEESGEKLSAHELVATCILLLNAGHEASVNAFGNGMVAALSRTDQAELLRTKAREIAETAVEEFLRFDAPLHLFERTATADTTIGGVTIKEGQKIASLLGSANRDEKIFERSNEMDLLRNPNPHIGFGAGIHFCLGGPLARLEMGISLPALFERFKDIELASTPKRRPTFVLRGYESVEISAALG</sequence>
<dbReference type="InterPro" id="IPR017972">
    <property type="entry name" value="Cyt_P450_CS"/>
</dbReference>
<comment type="similarity">
    <text evidence="1">Belongs to the cytochrome P450 family.</text>
</comment>
<proteinExistence type="inferred from homology"/>
<dbReference type="PRINTS" id="PR00359">
    <property type="entry name" value="BP450"/>
</dbReference>
<dbReference type="InterPro" id="IPR001128">
    <property type="entry name" value="Cyt_P450"/>
</dbReference>
<dbReference type="PANTHER" id="PTHR46696">
    <property type="entry name" value="P450, PUTATIVE (EUROFUNG)-RELATED"/>
    <property type="match status" value="1"/>
</dbReference>
<evidence type="ECO:0000256" key="3">
    <source>
        <dbReference type="ARBA" id="ARBA00022723"/>
    </source>
</evidence>
<evidence type="ECO:0000256" key="5">
    <source>
        <dbReference type="ARBA" id="ARBA00023004"/>
    </source>
</evidence>
<dbReference type="Pfam" id="PF00067">
    <property type="entry name" value="p450"/>
    <property type="match status" value="2"/>
</dbReference>
<protein>
    <submittedName>
        <fullName evidence="7">Unannotated protein</fullName>
    </submittedName>
</protein>
<dbReference type="PANTHER" id="PTHR46696:SF1">
    <property type="entry name" value="CYTOCHROME P450 YJIB-RELATED"/>
    <property type="match status" value="1"/>
</dbReference>
<keyword evidence="4" id="KW-0560">Oxidoreductase</keyword>
<reference evidence="7" key="1">
    <citation type="submission" date="2020-05" db="EMBL/GenBank/DDBJ databases">
        <authorList>
            <person name="Chiriac C."/>
            <person name="Salcher M."/>
            <person name="Ghai R."/>
            <person name="Kavagutti S V."/>
        </authorList>
    </citation>
    <scope>NUCLEOTIDE SEQUENCE</scope>
</reference>
<evidence type="ECO:0000313" key="7">
    <source>
        <dbReference type="EMBL" id="CAB4677567.1"/>
    </source>
</evidence>
<organism evidence="7">
    <name type="scientific">freshwater metagenome</name>
    <dbReference type="NCBI Taxonomy" id="449393"/>
    <lineage>
        <taxon>unclassified sequences</taxon>
        <taxon>metagenomes</taxon>
        <taxon>ecological metagenomes</taxon>
    </lineage>
</organism>
<keyword evidence="5" id="KW-0408">Iron</keyword>
<dbReference type="AlphaFoldDB" id="A0A6J6MUA9"/>
<evidence type="ECO:0000256" key="6">
    <source>
        <dbReference type="ARBA" id="ARBA00023033"/>
    </source>
</evidence>
<keyword evidence="2" id="KW-0349">Heme</keyword>